<dbReference type="STRING" id="31234.E3MZH5"/>
<protein>
    <recommendedName>
        <fullName evidence="1">BTB domain-containing protein</fullName>
    </recommendedName>
</protein>
<dbReference type="CDD" id="cd18186">
    <property type="entry name" value="BTB_POZ_ZBTB_KLHL-like"/>
    <property type="match status" value="1"/>
</dbReference>
<dbReference type="InterPro" id="IPR011333">
    <property type="entry name" value="SKP1/BTB/POZ_sf"/>
</dbReference>
<dbReference type="Gene3D" id="3.30.710.10">
    <property type="entry name" value="Potassium Channel Kv1.1, Chain A"/>
    <property type="match status" value="1"/>
</dbReference>
<dbReference type="AlphaFoldDB" id="E3MZH5"/>
<reference evidence="2" key="1">
    <citation type="submission" date="2007-07" db="EMBL/GenBank/DDBJ databases">
        <title>PCAP assembly of the Caenorhabditis remanei genome.</title>
        <authorList>
            <consortium name="The Caenorhabditis remanei Sequencing Consortium"/>
            <person name="Wilson R.K."/>
        </authorList>
    </citation>
    <scope>NUCLEOTIDE SEQUENCE [LARGE SCALE GENOMIC DNA]</scope>
    <source>
        <strain evidence="2">PB4641</strain>
    </source>
</reference>
<dbReference type="EMBL" id="DS268501">
    <property type="protein sequence ID" value="EFP13043.1"/>
    <property type="molecule type" value="Genomic_DNA"/>
</dbReference>
<dbReference type="PROSITE" id="PS50097">
    <property type="entry name" value="BTB"/>
    <property type="match status" value="1"/>
</dbReference>
<dbReference type="OrthoDB" id="6123459at2759"/>
<dbReference type="HOGENOM" id="CLU_036654_0_1_1"/>
<dbReference type="SUPFAM" id="SSF54695">
    <property type="entry name" value="POZ domain"/>
    <property type="match status" value="1"/>
</dbReference>
<dbReference type="SMART" id="SM00225">
    <property type="entry name" value="BTB"/>
    <property type="match status" value="1"/>
</dbReference>
<feature type="domain" description="BTB" evidence="1">
    <location>
        <begin position="125"/>
        <end position="192"/>
    </location>
</feature>
<dbReference type="Proteomes" id="UP000008281">
    <property type="component" value="Unassembled WGS sequence"/>
</dbReference>
<evidence type="ECO:0000259" key="1">
    <source>
        <dbReference type="PROSITE" id="PS50097"/>
    </source>
</evidence>
<dbReference type="eggNOG" id="ENOG502RFNH">
    <property type="taxonomic scope" value="Eukaryota"/>
</dbReference>
<accession>E3MZH5</accession>
<dbReference type="InParanoid" id="E3MZH5"/>
<evidence type="ECO:0000313" key="2">
    <source>
        <dbReference type="EMBL" id="EFP13043.1"/>
    </source>
</evidence>
<organism evidence="3">
    <name type="scientific">Caenorhabditis remanei</name>
    <name type="common">Caenorhabditis vulgaris</name>
    <dbReference type="NCBI Taxonomy" id="31234"/>
    <lineage>
        <taxon>Eukaryota</taxon>
        <taxon>Metazoa</taxon>
        <taxon>Ecdysozoa</taxon>
        <taxon>Nematoda</taxon>
        <taxon>Chromadorea</taxon>
        <taxon>Rhabditida</taxon>
        <taxon>Rhabditina</taxon>
        <taxon>Rhabditomorpha</taxon>
        <taxon>Rhabditoidea</taxon>
        <taxon>Rhabditidae</taxon>
        <taxon>Peloderinae</taxon>
        <taxon>Caenorhabditis</taxon>
    </lineage>
</organism>
<dbReference type="Pfam" id="PF00651">
    <property type="entry name" value="BTB"/>
    <property type="match status" value="1"/>
</dbReference>
<name>E3MZH5_CAERE</name>
<evidence type="ECO:0000313" key="3">
    <source>
        <dbReference type="Proteomes" id="UP000008281"/>
    </source>
</evidence>
<dbReference type="InterPro" id="IPR000210">
    <property type="entry name" value="BTB/POZ_dom"/>
</dbReference>
<sequence length="283" mass="32823">MENKTFEYSSKRADLNGGLQDIGGGYGLRCMCSNYGKTLEWKFDWDELKPQGIIGFTGHIEASVNRRVFKIDVDANERFNTFLFPYSEHGIPSKPKISFCYNYALEARYFPTKQYNAFILPSDFADVILKIEDKTLHVNKAFLSMHSEYFRALFSENYKEGNMDEIEIKEISYLDMCLLLGTIYPDTIFPVDSTVDQLLELADRFMMPCVIRHVEHHLFNCSKIGKEKILCIADKFGMEKLLDKTIKEISSVQEAKLLKTCEECKELSENTKLKLYHKLMEII</sequence>
<keyword evidence="3" id="KW-1185">Reference proteome</keyword>
<dbReference type="PANTHER" id="PTHR22744">
    <property type="entry name" value="HELIX LOOP HELIX PROTEIN 21-RELATED"/>
    <property type="match status" value="1"/>
</dbReference>
<dbReference type="PANTHER" id="PTHR22744:SF14">
    <property type="entry name" value="BTB DOMAIN-CONTAINING PROTEIN-RELATED"/>
    <property type="match status" value="1"/>
</dbReference>
<proteinExistence type="predicted"/>
<gene>
    <name evidence="2" type="ORF">CRE_06835</name>
</gene>